<dbReference type="EMBL" id="BGZK01003064">
    <property type="protein sequence ID" value="GBP98098.1"/>
    <property type="molecule type" value="Genomic_DNA"/>
</dbReference>
<evidence type="ECO:0000313" key="2">
    <source>
        <dbReference type="Proteomes" id="UP000299102"/>
    </source>
</evidence>
<gene>
    <name evidence="1" type="ORF">EVAR_89835_1</name>
</gene>
<sequence>MESEIDRKRGQYNLWWFQDLGSVLALARSSISLLVPSFVQGNGYTRAKNIRAAIKGDRKLVESGDPSPRRNLISRLDRGARARRAPPKHACTALGDRRYRRISCQVTQADVTSCLAKVRRVYIGPSAAPAPPPATERSGVHEKWLRAVCCRRLRPRNMTCARSHCCASLSLGN</sequence>
<reference evidence="1 2" key="1">
    <citation type="journal article" date="2019" name="Commun. Biol.">
        <title>The bagworm genome reveals a unique fibroin gene that provides high tensile strength.</title>
        <authorList>
            <person name="Kono N."/>
            <person name="Nakamura H."/>
            <person name="Ohtoshi R."/>
            <person name="Tomita M."/>
            <person name="Numata K."/>
            <person name="Arakawa K."/>
        </authorList>
    </citation>
    <scope>NUCLEOTIDE SEQUENCE [LARGE SCALE GENOMIC DNA]</scope>
</reference>
<proteinExistence type="predicted"/>
<comment type="caution">
    <text evidence="1">The sequence shown here is derived from an EMBL/GenBank/DDBJ whole genome shotgun (WGS) entry which is preliminary data.</text>
</comment>
<protein>
    <submittedName>
        <fullName evidence="1">Uncharacterized protein</fullName>
    </submittedName>
</protein>
<organism evidence="1 2">
    <name type="scientific">Eumeta variegata</name>
    <name type="common">Bagworm moth</name>
    <name type="synonym">Eumeta japonica</name>
    <dbReference type="NCBI Taxonomy" id="151549"/>
    <lineage>
        <taxon>Eukaryota</taxon>
        <taxon>Metazoa</taxon>
        <taxon>Ecdysozoa</taxon>
        <taxon>Arthropoda</taxon>
        <taxon>Hexapoda</taxon>
        <taxon>Insecta</taxon>
        <taxon>Pterygota</taxon>
        <taxon>Neoptera</taxon>
        <taxon>Endopterygota</taxon>
        <taxon>Lepidoptera</taxon>
        <taxon>Glossata</taxon>
        <taxon>Ditrysia</taxon>
        <taxon>Tineoidea</taxon>
        <taxon>Psychidae</taxon>
        <taxon>Oiketicinae</taxon>
        <taxon>Eumeta</taxon>
    </lineage>
</organism>
<keyword evidence="2" id="KW-1185">Reference proteome</keyword>
<name>A0A4C2ADF0_EUMVA</name>
<accession>A0A4C2ADF0</accession>
<dbReference type="Proteomes" id="UP000299102">
    <property type="component" value="Unassembled WGS sequence"/>
</dbReference>
<dbReference type="AlphaFoldDB" id="A0A4C2ADF0"/>
<evidence type="ECO:0000313" key="1">
    <source>
        <dbReference type="EMBL" id="GBP98098.1"/>
    </source>
</evidence>